<feature type="region of interest" description="Disordered" evidence="1">
    <location>
        <begin position="1162"/>
        <end position="1266"/>
    </location>
</feature>
<feature type="compositionally biased region" description="Low complexity" evidence="1">
    <location>
        <begin position="271"/>
        <end position="284"/>
    </location>
</feature>
<feature type="compositionally biased region" description="Low complexity" evidence="1">
    <location>
        <begin position="75"/>
        <end position="102"/>
    </location>
</feature>
<reference evidence="2 3" key="1">
    <citation type="submission" date="2014-04" db="EMBL/GenBank/DDBJ databases">
        <title>Evolutionary Origins and Diversification of the Mycorrhizal Mutualists.</title>
        <authorList>
            <consortium name="DOE Joint Genome Institute"/>
            <consortium name="Mycorrhizal Genomics Consortium"/>
            <person name="Kohler A."/>
            <person name="Kuo A."/>
            <person name="Nagy L.G."/>
            <person name="Floudas D."/>
            <person name="Copeland A."/>
            <person name="Barry K.W."/>
            <person name="Cichocki N."/>
            <person name="Veneault-Fourrey C."/>
            <person name="LaButti K."/>
            <person name="Lindquist E.A."/>
            <person name="Lipzen A."/>
            <person name="Lundell T."/>
            <person name="Morin E."/>
            <person name="Murat C."/>
            <person name="Riley R."/>
            <person name="Ohm R."/>
            <person name="Sun H."/>
            <person name="Tunlid A."/>
            <person name="Henrissat B."/>
            <person name="Grigoriev I.V."/>
            <person name="Hibbett D.S."/>
            <person name="Martin F."/>
        </authorList>
    </citation>
    <scope>NUCLEOTIDE SEQUENCE [LARGE SCALE GENOMIC DNA]</scope>
    <source>
        <strain evidence="2 3">Koide BX008</strain>
    </source>
</reference>
<feature type="compositionally biased region" description="Low complexity" evidence="1">
    <location>
        <begin position="1099"/>
        <end position="1111"/>
    </location>
</feature>
<dbReference type="OrthoDB" id="3358078at2759"/>
<feature type="compositionally biased region" description="Polar residues" evidence="1">
    <location>
        <begin position="285"/>
        <end position="302"/>
    </location>
</feature>
<feature type="compositionally biased region" description="Low complexity" evidence="1">
    <location>
        <begin position="1028"/>
        <end position="1040"/>
    </location>
</feature>
<feature type="compositionally biased region" description="Basic and acidic residues" evidence="1">
    <location>
        <begin position="1005"/>
        <end position="1018"/>
    </location>
</feature>
<gene>
    <name evidence="2" type="ORF">M378DRAFT_177614</name>
</gene>
<protein>
    <submittedName>
        <fullName evidence="2">Uncharacterized protein</fullName>
    </submittedName>
</protein>
<feature type="region of interest" description="Disordered" evidence="1">
    <location>
        <begin position="173"/>
        <end position="254"/>
    </location>
</feature>
<keyword evidence="3" id="KW-1185">Reference proteome</keyword>
<dbReference type="Proteomes" id="UP000054549">
    <property type="component" value="Unassembled WGS sequence"/>
</dbReference>
<feature type="compositionally biased region" description="Low complexity" evidence="1">
    <location>
        <begin position="28"/>
        <end position="39"/>
    </location>
</feature>
<dbReference type="EMBL" id="KN818234">
    <property type="protein sequence ID" value="KIL66758.1"/>
    <property type="molecule type" value="Genomic_DNA"/>
</dbReference>
<evidence type="ECO:0000313" key="3">
    <source>
        <dbReference type="Proteomes" id="UP000054549"/>
    </source>
</evidence>
<accession>A0A0C2XD46</accession>
<feature type="compositionally biased region" description="Low complexity" evidence="1">
    <location>
        <begin position="181"/>
        <end position="220"/>
    </location>
</feature>
<feature type="compositionally biased region" description="Basic and acidic residues" evidence="1">
    <location>
        <begin position="564"/>
        <end position="579"/>
    </location>
</feature>
<feature type="region of interest" description="Disordered" evidence="1">
    <location>
        <begin position="28"/>
        <end position="102"/>
    </location>
</feature>
<name>A0A0C2XD46_AMAMK</name>
<feature type="compositionally biased region" description="Low complexity" evidence="1">
    <location>
        <begin position="309"/>
        <end position="321"/>
    </location>
</feature>
<evidence type="ECO:0000313" key="2">
    <source>
        <dbReference type="EMBL" id="KIL66758.1"/>
    </source>
</evidence>
<proteinExistence type="predicted"/>
<feature type="compositionally biased region" description="Polar residues" evidence="1">
    <location>
        <begin position="500"/>
        <end position="515"/>
    </location>
</feature>
<feature type="compositionally biased region" description="Basic and acidic residues" evidence="1">
    <location>
        <begin position="1085"/>
        <end position="1098"/>
    </location>
</feature>
<feature type="region of interest" description="Disordered" evidence="1">
    <location>
        <begin position="986"/>
        <end position="1149"/>
    </location>
</feature>
<feature type="compositionally biased region" description="Basic and acidic residues" evidence="1">
    <location>
        <begin position="606"/>
        <end position="625"/>
    </location>
</feature>
<feature type="compositionally biased region" description="Low complexity" evidence="1">
    <location>
        <begin position="1173"/>
        <end position="1185"/>
    </location>
</feature>
<feature type="compositionally biased region" description="Pro residues" evidence="1">
    <location>
        <begin position="63"/>
        <end position="74"/>
    </location>
</feature>
<sequence length="1321" mass="142304">MPLRPTTKNQENRPISAIYIGKGNLNHSVSSTSSSTTLTQPPPFSAPAHIAHHRKSSSSSVPPGLPDLPEPPSPVLSNSSAGSGLPSPPATNSTGSGSTGNTGRIAVKNGAYDLLDGDVADDLLDEDTTARMRLDGAAAVGRHAVAAASSENVAALARVKTLAERNRQALDKLTSMARLASPSPSSVSTRHSRTSSTAVSVHSSSSSQTTSSRPSRPHTSYLPPVTPSSASQDQVLSGSETEKESTPSLYAYHPNNSSPSLYEYASYPLSAVSSSSSSSTPHSLRQTFSTNGYGTSHAHTPSNRPPTPITHQTMQQQQSQPRSKHHRIASLASASTSHLPPGPRVFQTPPSQAQQLSRTRSTGTNTPGGSSGGTASTNRMRQASASSVPSYVGHVNGNVEKPREDGSTSSNSPRRRRPGSTNMQGTILPEDETEPMKLRRRNTVKAEDKDVAQAALAAVASSRSKTSLDSRKRGTLPKEFRHEVLVEDNYAPHDPITPYRSKSSTSREVLTSATSLVRERNPSLRGGSAESALTTRGLTGSGSVGGRSVVSEVLKAVGLSPRRDRRLEREKDNKRESRGDLVAGDVFRDHKEDWSPEVARPPISEFGERRTRVRESESERMEHLGSRSVTSLSQRRYASRSRSRARTGVGEFSDEEDSDDGGGLRQDDVTRTAPAGLRAYRHTYFTPRDAEREVAHLSLMKKEKEREWEREKERALVSGRSMTSLSKYSTSVHQTLAGPSSTLKYSSHASSHDQERERAASRQSALASIERTEHVRLMTDSLAMFEGHVSRISSSADGGSFNPAHIFELVRTAESVVASADRLNGALRAASKHAVEQEIDAEVADDMEVSENGGRRGTYSARDTAKMWKAVSADYKEGVKASDELVRGITTFMLGIGKFLRDVDTLEGAGDRYQASENGGGSIAGAHARSVSLNDEDIIRSARGISPALSGGSSGRDASRRSVDFAKKGWEPSPLATNAREEALRRLTERSDGAPSVRTSSSVLSRDRDQDVRYESHSSSRHNSAFMTPAPSRSSTAFSTRRSHREQEPQHRSSRLPPSESEDILASTSQDTITPYEPSPSPAPRIRDTSDRAKKDLPPLRTSRPLPSVPSESSLRRQDRAPDNDQASVSELINKMHERRKASQTSISTIRGVVAPVSTSYPAALNPSGGGATTAVTTHTVSNTSPEGTPVTATSSSIQSSESRRNLRSNITFSKPSTESVPTLAVLQQQHEERQRTTATSLGSVPPTPMSGSETERPPKRRTWGVRTGLKGKTELESFEDSNDRVVLGRAADRSAAAMSSVPNHMHSLKRRAVTELFPAS</sequence>
<evidence type="ECO:0000256" key="1">
    <source>
        <dbReference type="SAM" id="MobiDB-lite"/>
    </source>
</evidence>
<feature type="region of interest" description="Disordered" evidence="1">
    <location>
        <begin position="491"/>
        <end position="544"/>
    </location>
</feature>
<dbReference type="HOGENOM" id="CLU_004775_0_0_1"/>
<feature type="region of interest" description="Disordered" evidence="1">
    <location>
        <begin position="271"/>
        <end position="437"/>
    </location>
</feature>
<feature type="region of interest" description="Disordered" evidence="1">
    <location>
        <begin position="736"/>
        <end position="765"/>
    </location>
</feature>
<feature type="compositionally biased region" description="Basic and acidic residues" evidence="1">
    <location>
        <begin position="750"/>
        <end position="760"/>
    </location>
</feature>
<feature type="compositionally biased region" description="Polar residues" evidence="1">
    <location>
        <begin position="380"/>
        <end position="389"/>
    </location>
</feature>
<dbReference type="InParanoid" id="A0A0C2XD46"/>
<feature type="compositionally biased region" description="Polar residues" evidence="1">
    <location>
        <begin position="1208"/>
        <end position="1229"/>
    </location>
</feature>
<feature type="compositionally biased region" description="Low complexity" evidence="1">
    <location>
        <begin position="357"/>
        <end position="379"/>
    </location>
</feature>
<feature type="compositionally biased region" description="Polar residues" evidence="1">
    <location>
        <begin position="227"/>
        <end position="239"/>
    </location>
</feature>
<dbReference type="STRING" id="946122.A0A0C2XD46"/>
<organism evidence="2 3">
    <name type="scientific">Amanita muscaria (strain Koide BX008)</name>
    <dbReference type="NCBI Taxonomy" id="946122"/>
    <lineage>
        <taxon>Eukaryota</taxon>
        <taxon>Fungi</taxon>
        <taxon>Dikarya</taxon>
        <taxon>Basidiomycota</taxon>
        <taxon>Agaricomycotina</taxon>
        <taxon>Agaricomycetes</taxon>
        <taxon>Agaricomycetidae</taxon>
        <taxon>Agaricales</taxon>
        <taxon>Pluteineae</taxon>
        <taxon>Amanitaceae</taxon>
        <taxon>Amanita</taxon>
    </lineage>
</organism>
<feature type="compositionally biased region" description="Basic and acidic residues" evidence="1">
    <location>
        <begin position="1114"/>
        <end position="1123"/>
    </location>
</feature>
<feature type="region of interest" description="Disordered" evidence="1">
    <location>
        <begin position="564"/>
        <end position="675"/>
    </location>
</feature>
<feature type="compositionally biased region" description="Polar residues" evidence="1">
    <location>
        <begin position="736"/>
        <end position="749"/>
    </location>
</feature>